<dbReference type="FunFam" id="3.40.50.300:FF:000425">
    <property type="entry name" value="Probable ABC transporter, ATP-binding subunit"/>
    <property type="match status" value="1"/>
</dbReference>
<dbReference type="InterPro" id="IPR017871">
    <property type="entry name" value="ABC_transporter-like_CS"/>
</dbReference>
<sequence length="355" mass="38258">MTIPVTIDKVDVTLGPNHVLKQVCLDVKAGEFVTLLGASGSGKSTLLNVIAGLQKVDTGHVLFNGENVEKRAPQDRNVGVVFQSYALFPHMTIGDNVSFPLLAAKRPVKERKAVAAEMLELVQLGGMADRMPASLSGGQRQRVALARAIASNPGVLLLDEPMAALDKQLREHMQVEIKRIQERVGITTIAVTHDQTEAFTMSDRVAIMHQGCFVQIDAPQELYRKPVNEYVAKFLGEANLFGTADGVLLGQPGTQGSQGTAVIRPEDLQPLHDGETARVSIEATVSLVSFQGERYRVEARAADGTTVISTMPSNSDMSRLAVGSLMEFGCRQPERMHVIVPQDSSAVVVEEPVAA</sequence>
<evidence type="ECO:0000256" key="2">
    <source>
        <dbReference type="ARBA" id="ARBA00022741"/>
    </source>
</evidence>
<evidence type="ECO:0000256" key="3">
    <source>
        <dbReference type="ARBA" id="ARBA00022840"/>
    </source>
</evidence>
<dbReference type="EMBL" id="QEEX01000002">
    <property type="protein sequence ID" value="PWB96012.1"/>
    <property type="molecule type" value="Genomic_DNA"/>
</dbReference>
<dbReference type="GO" id="GO:0015418">
    <property type="term" value="F:ABC-type quaternary ammonium compound transporting activity"/>
    <property type="evidence" value="ECO:0007669"/>
    <property type="project" value="UniProtKB-EC"/>
</dbReference>
<gene>
    <name evidence="6" type="ORF">DF220_11475</name>
</gene>
<dbReference type="SMART" id="SM00382">
    <property type="entry name" value="AAA"/>
    <property type="match status" value="1"/>
</dbReference>
<reference evidence="7" key="1">
    <citation type="submission" date="2018-04" db="EMBL/GenBank/DDBJ databases">
        <authorList>
            <person name="Liu S."/>
            <person name="Wang Z."/>
            <person name="Li J."/>
        </authorList>
    </citation>
    <scope>NUCLEOTIDE SEQUENCE [LARGE SCALE GENOMIC DNA]</scope>
    <source>
        <strain evidence="7">S1194</strain>
    </source>
</reference>
<dbReference type="Pfam" id="PF00005">
    <property type="entry name" value="ABC_tran"/>
    <property type="match status" value="1"/>
</dbReference>
<dbReference type="Gene3D" id="3.40.50.300">
    <property type="entry name" value="P-loop containing nucleotide triphosphate hydrolases"/>
    <property type="match status" value="1"/>
</dbReference>
<dbReference type="AlphaFoldDB" id="A0A2U1SWP6"/>
<keyword evidence="2" id="KW-0547">Nucleotide-binding</keyword>
<dbReference type="InterPro" id="IPR027417">
    <property type="entry name" value="P-loop_NTPase"/>
</dbReference>
<feature type="domain" description="ABC transporter" evidence="5">
    <location>
        <begin position="5"/>
        <end position="235"/>
    </location>
</feature>
<dbReference type="SUPFAM" id="SSF50331">
    <property type="entry name" value="MOP-like"/>
    <property type="match status" value="1"/>
</dbReference>
<dbReference type="GO" id="GO:0005524">
    <property type="term" value="F:ATP binding"/>
    <property type="evidence" value="ECO:0007669"/>
    <property type="project" value="UniProtKB-KW"/>
</dbReference>
<evidence type="ECO:0000256" key="1">
    <source>
        <dbReference type="ARBA" id="ARBA00022448"/>
    </source>
</evidence>
<comment type="caution">
    <text evidence="6">The sequence shown here is derived from an EMBL/GenBank/DDBJ whole genome shotgun (WGS) entry which is preliminary data.</text>
</comment>
<name>A0A2U1SWP6_9MICO</name>
<dbReference type="EC" id="7.6.2.9" evidence="4"/>
<dbReference type="PANTHER" id="PTHR42781:SF4">
    <property type="entry name" value="SPERMIDINE_PUTRESCINE IMPORT ATP-BINDING PROTEIN POTA"/>
    <property type="match status" value="1"/>
</dbReference>
<dbReference type="InterPro" id="IPR008995">
    <property type="entry name" value="Mo/tungstate-bd_C_term_dom"/>
</dbReference>
<dbReference type="InterPro" id="IPR003439">
    <property type="entry name" value="ABC_transporter-like_ATP-bd"/>
</dbReference>
<evidence type="ECO:0000313" key="7">
    <source>
        <dbReference type="Proteomes" id="UP000244978"/>
    </source>
</evidence>
<dbReference type="GO" id="GO:0016887">
    <property type="term" value="F:ATP hydrolysis activity"/>
    <property type="evidence" value="ECO:0007669"/>
    <property type="project" value="InterPro"/>
</dbReference>
<dbReference type="InterPro" id="IPR013611">
    <property type="entry name" value="Transp-assoc_OB_typ2"/>
</dbReference>
<dbReference type="RefSeq" id="WP_108998286.1">
    <property type="nucleotide sequence ID" value="NZ_QEEX01000002.1"/>
</dbReference>
<dbReference type="PROSITE" id="PS50893">
    <property type="entry name" value="ABC_TRANSPORTER_2"/>
    <property type="match status" value="1"/>
</dbReference>
<keyword evidence="1" id="KW-0813">Transport</keyword>
<dbReference type="SUPFAM" id="SSF52540">
    <property type="entry name" value="P-loop containing nucleoside triphosphate hydrolases"/>
    <property type="match status" value="1"/>
</dbReference>
<dbReference type="InterPro" id="IPR003593">
    <property type="entry name" value="AAA+_ATPase"/>
</dbReference>
<organism evidence="6 7">
    <name type="scientific">Homoserinimonas hongtaonis</name>
    <dbReference type="NCBI Taxonomy" id="2079791"/>
    <lineage>
        <taxon>Bacteria</taxon>
        <taxon>Bacillati</taxon>
        <taxon>Actinomycetota</taxon>
        <taxon>Actinomycetes</taxon>
        <taxon>Micrococcales</taxon>
        <taxon>Microbacteriaceae</taxon>
        <taxon>Homoserinimonas</taxon>
    </lineage>
</organism>
<dbReference type="InterPro" id="IPR050093">
    <property type="entry name" value="ABC_SmlMolc_Importer"/>
</dbReference>
<protein>
    <recommendedName>
        <fullName evidence="4">ABC-type quaternary amine transporter</fullName>
        <ecNumber evidence="4">7.6.2.9</ecNumber>
    </recommendedName>
</protein>
<dbReference type="Pfam" id="PF08402">
    <property type="entry name" value="TOBE_2"/>
    <property type="match status" value="1"/>
</dbReference>
<evidence type="ECO:0000259" key="5">
    <source>
        <dbReference type="PROSITE" id="PS50893"/>
    </source>
</evidence>
<dbReference type="PROSITE" id="PS00211">
    <property type="entry name" value="ABC_TRANSPORTER_1"/>
    <property type="match status" value="1"/>
</dbReference>
<dbReference type="Proteomes" id="UP000244978">
    <property type="component" value="Unassembled WGS sequence"/>
</dbReference>
<keyword evidence="3 6" id="KW-0067">ATP-binding</keyword>
<keyword evidence="7" id="KW-1185">Reference proteome</keyword>
<accession>A0A2U1SWP6</accession>
<proteinExistence type="predicted"/>
<dbReference type="PANTHER" id="PTHR42781">
    <property type="entry name" value="SPERMIDINE/PUTRESCINE IMPORT ATP-BINDING PROTEIN POTA"/>
    <property type="match status" value="1"/>
</dbReference>
<evidence type="ECO:0000313" key="6">
    <source>
        <dbReference type="EMBL" id="PWB96012.1"/>
    </source>
</evidence>
<dbReference type="GO" id="GO:0043190">
    <property type="term" value="C:ATP-binding cassette (ABC) transporter complex"/>
    <property type="evidence" value="ECO:0007669"/>
    <property type="project" value="InterPro"/>
</dbReference>
<evidence type="ECO:0000256" key="4">
    <source>
        <dbReference type="ARBA" id="ARBA00066388"/>
    </source>
</evidence>